<sequence>MVLGICNLSVVPLRSDPSHRSEMVNQVLFAEIFELLEERSEWTYIRMLESDYEGWLQHGQYRIWGGEIPSFDDDAYRVVDCSGAEAISDQNSIRLVPGTKIWDTLSLTLPNSSPAPYHIQGGLRNPTVADFAMELPKLVNLYHACPYLWGGRSPYGLDCSGLTQAIYAQFGITLRRDAYQQAEQGRTVDFVAEIKPGDLAFFDNEEGRITHVGLMLDADRIFHASAYVRTDNMDSEGIFNPSEGRYTHKLRIVKRIL</sequence>
<evidence type="ECO:0000313" key="6">
    <source>
        <dbReference type="EMBL" id="TDS13015.1"/>
    </source>
</evidence>
<dbReference type="RefSeq" id="WP_133640525.1">
    <property type="nucleotide sequence ID" value="NZ_SNZV01000005.1"/>
</dbReference>
<evidence type="ECO:0000256" key="2">
    <source>
        <dbReference type="ARBA" id="ARBA00022670"/>
    </source>
</evidence>
<dbReference type="SUPFAM" id="SSF54001">
    <property type="entry name" value="Cysteine proteinases"/>
    <property type="match status" value="1"/>
</dbReference>
<dbReference type="Pfam" id="PF18348">
    <property type="entry name" value="SH3_16"/>
    <property type="match status" value="1"/>
</dbReference>
<dbReference type="PANTHER" id="PTHR47053:SF1">
    <property type="entry name" value="MUREIN DD-ENDOPEPTIDASE MEPH-RELATED"/>
    <property type="match status" value="1"/>
</dbReference>
<comment type="caution">
    <text evidence="6">The sequence shown here is derived from an EMBL/GenBank/DDBJ whole genome shotgun (WGS) entry which is preliminary data.</text>
</comment>
<dbReference type="EMBL" id="SNZV01000005">
    <property type="protein sequence ID" value="TDS13015.1"/>
    <property type="molecule type" value="Genomic_DNA"/>
</dbReference>
<keyword evidence="2" id="KW-0645">Protease</keyword>
<dbReference type="Gene3D" id="2.30.30.40">
    <property type="entry name" value="SH3 Domains"/>
    <property type="match status" value="1"/>
</dbReference>
<evidence type="ECO:0000313" key="7">
    <source>
        <dbReference type="Proteomes" id="UP000294752"/>
    </source>
</evidence>
<dbReference type="Pfam" id="PF00877">
    <property type="entry name" value="NLPC_P60"/>
    <property type="match status" value="1"/>
</dbReference>
<dbReference type="OrthoDB" id="9813368at2"/>
<dbReference type="GO" id="GO:0006508">
    <property type="term" value="P:proteolysis"/>
    <property type="evidence" value="ECO:0007669"/>
    <property type="project" value="UniProtKB-KW"/>
</dbReference>
<dbReference type="PANTHER" id="PTHR47053">
    <property type="entry name" value="MUREIN DD-ENDOPEPTIDASE MEPH-RELATED"/>
    <property type="match status" value="1"/>
</dbReference>
<dbReference type="InterPro" id="IPR038765">
    <property type="entry name" value="Papain-like_cys_pep_sf"/>
</dbReference>
<dbReference type="InterPro" id="IPR041382">
    <property type="entry name" value="SH3_16"/>
</dbReference>
<evidence type="ECO:0000256" key="4">
    <source>
        <dbReference type="ARBA" id="ARBA00022807"/>
    </source>
</evidence>
<keyword evidence="7" id="KW-1185">Reference proteome</keyword>
<dbReference type="AlphaFoldDB" id="A0A4R7D0J5"/>
<name>A0A4R7D0J5_9SPHI</name>
<evidence type="ECO:0000256" key="1">
    <source>
        <dbReference type="ARBA" id="ARBA00007074"/>
    </source>
</evidence>
<evidence type="ECO:0000259" key="5">
    <source>
        <dbReference type="PROSITE" id="PS51935"/>
    </source>
</evidence>
<comment type="similarity">
    <text evidence="1">Belongs to the peptidase C40 family.</text>
</comment>
<reference evidence="6 7" key="1">
    <citation type="submission" date="2019-03" db="EMBL/GenBank/DDBJ databases">
        <title>Genomic Encyclopedia of Type Strains, Phase III (KMG-III): the genomes of soil and plant-associated and newly described type strains.</title>
        <authorList>
            <person name="Whitman W."/>
        </authorList>
    </citation>
    <scope>NUCLEOTIDE SEQUENCE [LARGE SCALE GENOMIC DNA]</scope>
    <source>
        <strain evidence="6 7">CGMCC 1.12801</strain>
    </source>
</reference>
<keyword evidence="4" id="KW-0788">Thiol protease</keyword>
<organism evidence="6 7">
    <name type="scientific">Sphingobacterium paludis</name>
    <dbReference type="NCBI Taxonomy" id="1476465"/>
    <lineage>
        <taxon>Bacteria</taxon>
        <taxon>Pseudomonadati</taxon>
        <taxon>Bacteroidota</taxon>
        <taxon>Sphingobacteriia</taxon>
        <taxon>Sphingobacteriales</taxon>
        <taxon>Sphingobacteriaceae</taxon>
        <taxon>Sphingobacterium</taxon>
    </lineage>
</organism>
<proteinExistence type="inferred from homology"/>
<gene>
    <name evidence="6" type="ORF">B0I21_105147</name>
</gene>
<accession>A0A4R7D0J5</accession>
<dbReference type="PROSITE" id="PS51935">
    <property type="entry name" value="NLPC_P60"/>
    <property type="match status" value="1"/>
</dbReference>
<dbReference type="Proteomes" id="UP000294752">
    <property type="component" value="Unassembled WGS sequence"/>
</dbReference>
<dbReference type="InterPro" id="IPR000064">
    <property type="entry name" value="NLP_P60_dom"/>
</dbReference>
<feature type="domain" description="NlpC/P60" evidence="5">
    <location>
        <begin position="125"/>
        <end position="257"/>
    </location>
</feature>
<evidence type="ECO:0000256" key="3">
    <source>
        <dbReference type="ARBA" id="ARBA00022801"/>
    </source>
</evidence>
<dbReference type="InterPro" id="IPR051202">
    <property type="entry name" value="Peptidase_C40"/>
</dbReference>
<dbReference type="GO" id="GO:0008234">
    <property type="term" value="F:cysteine-type peptidase activity"/>
    <property type="evidence" value="ECO:0007669"/>
    <property type="project" value="UniProtKB-KW"/>
</dbReference>
<dbReference type="Gene3D" id="3.90.1720.10">
    <property type="entry name" value="endopeptidase domain like (from Nostoc punctiforme)"/>
    <property type="match status" value="1"/>
</dbReference>
<protein>
    <submittedName>
        <fullName evidence="6">Cell wall-associated NlpC family hydrolase</fullName>
    </submittedName>
</protein>
<keyword evidence="3 6" id="KW-0378">Hydrolase</keyword>